<evidence type="ECO:0000313" key="4">
    <source>
        <dbReference type="EMBL" id="KAH1180852.1"/>
    </source>
</evidence>
<dbReference type="InterPro" id="IPR050984">
    <property type="entry name" value="Gfo/Idh/MocA_domain"/>
</dbReference>
<evidence type="ECO:0000313" key="5">
    <source>
        <dbReference type="Proteomes" id="UP000827986"/>
    </source>
</evidence>
<dbReference type="AlphaFoldDB" id="A0A9D4AY56"/>
<accession>A0A9D4AY56</accession>
<feature type="domain" description="GFO/IDH/MocA-like oxidoreductase" evidence="3">
    <location>
        <begin position="17"/>
        <end position="85"/>
    </location>
</feature>
<sequence length="126" mass="13616">MNAAEAFWTRFFPISEQIRRLLAQGALGEVQLISATVGHPMENIPRLVQKKLGGGAILDIGCYCVQLASMVFGGQRPESVLASGFLHPSGLKESPIMSLAESELVASIVDEVRRQLGVTYSEDQQG</sequence>
<dbReference type="GO" id="GO:0047837">
    <property type="term" value="F:D-xylose 1-dehydrogenase (NADP+) activity"/>
    <property type="evidence" value="ECO:0007669"/>
    <property type="project" value="TreeGrafter"/>
</dbReference>
<comment type="caution">
    <text evidence="4">The sequence shown here is derived from an EMBL/GenBank/DDBJ whole genome shotgun (WGS) entry which is preliminary data.</text>
</comment>
<dbReference type="Gene3D" id="3.30.360.10">
    <property type="entry name" value="Dihydrodipicolinate Reductase, domain 2"/>
    <property type="match status" value="2"/>
</dbReference>
<comment type="similarity">
    <text evidence="1">Belongs to the Gfo/Idh/MocA family.</text>
</comment>
<reference evidence="4" key="1">
    <citation type="submission" date="2021-09" db="EMBL/GenBank/DDBJ databases">
        <title>The genome of Mauremys mutica provides insights into the evolution of semi-aquatic lifestyle.</title>
        <authorList>
            <person name="Gong S."/>
            <person name="Gao Y."/>
        </authorList>
    </citation>
    <scope>NUCLEOTIDE SEQUENCE</scope>
    <source>
        <strain evidence="4">MM-2020</strain>
        <tissue evidence="4">Muscle</tissue>
    </source>
</reference>
<dbReference type="InterPro" id="IPR055170">
    <property type="entry name" value="GFO_IDH_MocA-like_dom"/>
</dbReference>
<evidence type="ECO:0000259" key="3">
    <source>
        <dbReference type="Pfam" id="PF22725"/>
    </source>
</evidence>
<keyword evidence="2" id="KW-0560">Oxidoreductase</keyword>
<dbReference type="GO" id="GO:0042843">
    <property type="term" value="P:D-xylose catabolic process"/>
    <property type="evidence" value="ECO:0007669"/>
    <property type="project" value="TreeGrafter"/>
</dbReference>
<gene>
    <name evidence="4" type="ORF">KIL84_001786</name>
</gene>
<dbReference type="PANTHER" id="PTHR22604:SF105">
    <property type="entry name" value="TRANS-1,2-DIHYDROBENZENE-1,2-DIOL DEHYDROGENASE"/>
    <property type="match status" value="1"/>
</dbReference>
<dbReference type="Proteomes" id="UP000827986">
    <property type="component" value="Unassembled WGS sequence"/>
</dbReference>
<protein>
    <recommendedName>
        <fullName evidence="3">GFO/IDH/MocA-like oxidoreductase domain-containing protein</fullName>
    </recommendedName>
</protein>
<keyword evidence="5" id="KW-1185">Reference proteome</keyword>
<evidence type="ECO:0000256" key="2">
    <source>
        <dbReference type="ARBA" id="ARBA00023002"/>
    </source>
</evidence>
<dbReference type="Pfam" id="PF22725">
    <property type="entry name" value="GFO_IDH_MocA_C3"/>
    <property type="match status" value="1"/>
</dbReference>
<organism evidence="4 5">
    <name type="scientific">Mauremys mutica</name>
    <name type="common">yellowpond turtle</name>
    <dbReference type="NCBI Taxonomy" id="74926"/>
    <lineage>
        <taxon>Eukaryota</taxon>
        <taxon>Metazoa</taxon>
        <taxon>Chordata</taxon>
        <taxon>Craniata</taxon>
        <taxon>Vertebrata</taxon>
        <taxon>Euteleostomi</taxon>
        <taxon>Archelosauria</taxon>
        <taxon>Testudinata</taxon>
        <taxon>Testudines</taxon>
        <taxon>Cryptodira</taxon>
        <taxon>Durocryptodira</taxon>
        <taxon>Testudinoidea</taxon>
        <taxon>Geoemydidae</taxon>
        <taxon>Geoemydinae</taxon>
        <taxon>Mauremys</taxon>
    </lineage>
</organism>
<name>A0A9D4AY56_9SAUR</name>
<proteinExistence type="inferred from homology"/>
<evidence type="ECO:0000256" key="1">
    <source>
        <dbReference type="ARBA" id="ARBA00010928"/>
    </source>
</evidence>
<dbReference type="EMBL" id="JAHDVG010000469">
    <property type="protein sequence ID" value="KAH1180852.1"/>
    <property type="molecule type" value="Genomic_DNA"/>
</dbReference>
<dbReference type="SUPFAM" id="SSF55347">
    <property type="entry name" value="Glyceraldehyde-3-phosphate dehydrogenase-like, C-terminal domain"/>
    <property type="match status" value="1"/>
</dbReference>
<dbReference type="PANTHER" id="PTHR22604">
    <property type="entry name" value="OXIDOREDUCTASES"/>
    <property type="match status" value="1"/>
</dbReference>